<keyword evidence="3" id="KW-1185">Reference proteome</keyword>
<dbReference type="InterPro" id="IPR051678">
    <property type="entry name" value="AGP_Transferase"/>
</dbReference>
<keyword evidence="2" id="KW-0418">Kinase</keyword>
<organism evidence="2 3">
    <name type="scientific">Agrococcus jenensis</name>
    <dbReference type="NCBI Taxonomy" id="46353"/>
    <lineage>
        <taxon>Bacteria</taxon>
        <taxon>Bacillati</taxon>
        <taxon>Actinomycetota</taxon>
        <taxon>Actinomycetes</taxon>
        <taxon>Micrococcales</taxon>
        <taxon>Microbacteriaceae</taxon>
        <taxon>Agrococcus</taxon>
    </lineage>
</organism>
<dbReference type="Proteomes" id="UP000275456">
    <property type="component" value="Unassembled WGS sequence"/>
</dbReference>
<sequence>MRQGAVGHVRAVERDGRALVEKRLRDPLRHDAEALALRAVAGIGIPVPELVEVQPGSILMTRMPGERLDDVAPDVRIDGLRASAALLRRLHELESPLGLPAAPDDAAIIRRYRDAGGPPLPLVVPAAAPPVFCHGDWGDGNLLWADGRITAVLDWEKAHLGDPLREVARAAWGAARKDPRSFEAIATGYGTDPDALRPWLPIHAAELWLWFAEVGPPEYLEQLTAELLAWPA</sequence>
<feature type="domain" description="Aminoglycoside phosphotransferase" evidence="1">
    <location>
        <begin position="28"/>
        <end position="199"/>
    </location>
</feature>
<evidence type="ECO:0000313" key="2">
    <source>
        <dbReference type="EMBL" id="ROR66158.1"/>
    </source>
</evidence>
<reference evidence="2 3" key="1">
    <citation type="submission" date="2018-11" db="EMBL/GenBank/DDBJ databases">
        <title>Sequencing the genomes of 1000 actinobacteria strains.</title>
        <authorList>
            <person name="Klenk H.-P."/>
        </authorList>
    </citation>
    <scope>NUCLEOTIDE SEQUENCE [LARGE SCALE GENOMIC DNA]</scope>
    <source>
        <strain evidence="2 3">DSM 9580</strain>
    </source>
</reference>
<dbReference type="InterPro" id="IPR011009">
    <property type="entry name" value="Kinase-like_dom_sf"/>
</dbReference>
<evidence type="ECO:0000259" key="1">
    <source>
        <dbReference type="Pfam" id="PF01636"/>
    </source>
</evidence>
<dbReference type="RefSeq" id="WP_123697167.1">
    <property type="nucleotide sequence ID" value="NZ_RKHJ01000001.1"/>
</dbReference>
<comment type="caution">
    <text evidence="2">The sequence shown here is derived from an EMBL/GenBank/DDBJ whole genome shotgun (WGS) entry which is preliminary data.</text>
</comment>
<keyword evidence="2" id="KW-0808">Transferase</keyword>
<dbReference type="SUPFAM" id="SSF56112">
    <property type="entry name" value="Protein kinase-like (PK-like)"/>
    <property type="match status" value="1"/>
</dbReference>
<dbReference type="OrthoDB" id="3806873at2"/>
<evidence type="ECO:0000313" key="3">
    <source>
        <dbReference type="Proteomes" id="UP000275456"/>
    </source>
</evidence>
<dbReference type="PANTHER" id="PTHR21310">
    <property type="entry name" value="AMINOGLYCOSIDE PHOSPHOTRANSFERASE-RELATED-RELATED"/>
    <property type="match status" value="1"/>
</dbReference>
<gene>
    <name evidence="2" type="ORF">EDD26_1535</name>
</gene>
<accession>A0A3N2ATB7</accession>
<dbReference type="InterPro" id="IPR002575">
    <property type="entry name" value="Aminoglycoside_PTrfase"/>
</dbReference>
<proteinExistence type="predicted"/>
<dbReference type="EMBL" id="RKHJ01000001">
    <property type="protein sequence ID" value="ROR66158.1"/>
    <property type="molecule type" value="Genomic_DNA"/>
</dbReference>
<protein>
    <submittedName>
        <fullName evidence="2">Aminoglycoside phosphotransferase (APT) family kinase protein</fullName>
    </submittedName>
</protein>
<dbReference type="Pfam" id="PF01636">
    <property type="entry name" value="APH"/>
    <property type="match status" value="1"/>
</dbReference>
<dbReference type="AlphaFoldDB" id="A0A3N2ATB7"/>
<dbReference type="Gene3D" id="3.90.1200.10">
    <property type="match status" value="1"/>
</dbReference>
<dbReference type="GO" id="GO:0016301">
    <property type="term" value="F:kinase activity"/>
    <property type="evidence" value="ECO:0007669"/>
    <property type="project" value="UniProtKB-KW"/>
</dbReference>
<name>A0A3N2ATB7_9MICO</name>